<dbReference type="EMBL" id="LSRL02000734">
    <property type="protein sequence ID" value="TDG39960.1"/>
    <property type="molecule type" value="Genomic_DNA"/>
</dbReference>
<organism evidence="2 3">
    <name type="scientific">Drosophila navojoa</name>
    <name type="common">Fruit fly</name>
    <dbReference type="NCBI Taxonomy" id="7232"/>
    <lineage>
        <taxon>Eukaryota</taxon>
        <taxon>Metazoa</taxon>
        <taxon>Ecdysozoa</taxon>
        <taxon>Arthropoda</taxon>
        <taxon>Hexapoda</taxon>
        <taxon>Insecta</taxon>
        <taxon>Pterygota</taxon>
        <taxon>Neoptera</taxon>
        <taxon>Endopterygota</taxon>
        <taxon>Diptera</taxon>
        <taxon>Brachycera</taxon>
        <taxon>Muscomorpha</taxon>
        <taxon>Ephydroidea</taxon>
        <taxon>Drosophilidae</taxon>
        <taxon>Drosophila</taxon>
    </lineage>
</organism>
<accession>A0A484AVR6</accession>
<keyword evidence="1" id="KW-0812">Transmembrane</keyword>
<feature type="transmembrane region" description="Helical" evidence="1">
    <location>
        <begin position="115"/>
        <end position="134"/>
    </location>
</feature>
<evidence type="ECO:0000313" key="3">
    <source>
        <dbReference type="Proteomes" id="UP000295192"/>
    </source>
</evidence>
<keyword evidence="3" id="KW-1185">Reference proteome</keyword>
<protein>
    <submittedName>
        <fullName evidence="2">Uncharacterized protein</fullName>
    </submittedName>
</protein>
<keyword evidence="1" id="KW-0472">Membrane</keyword>
<comment type="caution">
    <text evidence="2">The sequence shown here is derived from an EMBL/GenBank/DDBJ whole genome shotgun (WGS) entry which is preliminary data.</text>
</comment>
<dbReference type="AlphaFoldDB" id="A0A484AVR6"/>
<dbReference type="Proteomes" id="UP000295192">
    <property type="component" value="Unassembled WGS sequence"/>
</dbReference>
<name>A0A484AVR6_DRONA</name>
<sequence length="138" mass="15949">MTTEARPRHVANLPRTLLQQQQQQQQQLGWRAVGACNNNMQQQQQQQPQQQRLALALWLGAPGGHYWSLAAGTWHLVNGSRCTYTHTHTSTYSRATRGQQQQWQQQQLQQRTHQLFLTICSSQFICICLLFFTLTSTN</sequence>
<evidence type="ECO:0000256" key="1">
    <source>
        <dbReference type="SAM" id="Phobius"/>
    </source>
</evidence>
<proteinExistence type="predicted"/>
<keyword evidence="1" id="KW-1133">Transmembrane helix</keyword>
<gene>
    <name evidence="2" type="ORF">AWZ03_013618</name>
</gene>
<reference evidence="2 3" key="1">
    <citation type="journal article" date="2019" name="J. Hered.">
        <title>An Improved Genome Assembly for Drosophila navojoa, the Basal Species in the mojavensis Cluster.</title>
        <authorList>
            <person name="Vanderlinde T."/>
            <person name="Dupim E.G."/>
            <person name="Nazario-Yepiz N.O."/>
            <person name="Carvalho A.B."/>
        </authorList>
    </citation>
    <scope>NUCLEOTIDE SEQUENCE [LARGE SCALE GENOMIC DNA]</scope>
    <source>
        <strain evidence="2">Navoj_Jal97</strain>
        <tissue evidence="2">Whole organism</tissue>
    </source>
</reference>
<evidence type="ECO:0000313" key="2">
    <source>
        <dbReference type="EMBL" id="TDG39960.1"/>
    </source>
</evidence>